<evidence type="ECO:0000313" key="12">
    <source>
        <dbReference type="EMBL" id="PNH06968.1"/>
    </source>
</evidence>
<comment type="similarity">
    <text evidence="2">Belongs to the nicastrin family.</text>
</comment>
<evidence type="ECO:0000313" key="13">
    <source>
        <dbReference type="Proteomes" id="UP000236333"/>
    </source>
</evidence>
<dbReference type="GO" id="GO:0005886">
    <property type="term" value="C:plasma membrane"/>
    <property type="evidence" value="ECO:0007669"/>
    <property type="project" value="TreeGrafter"/>
</dbReference>
<protein>
    <recommendedName>
        <fullName evidence="3">Nicastrin</fullName>
    </recommendedName>
</protein>
<reference evidence="12 13" key="1">
    <citation type="journal article" date="2017" name="Mol. Biol. Evol.">
        <title>The 4-celled Tetrabaena socialis nuclear genome reveals the essential components for genetic control of cell number at the origin of multicellularity in the volvocine lineage.</title>
        <authorList>
            <person name="Featherston J."/>
            <person name="Arakaki Y."/>
            <person name="Hanschen E.R."/>
            <person name="Ferris P.J."/>
            <person name="Michod R.E."/>
            <person name="Olson B.J.S.C."/>
            <person name="Nozaki H."/>
            <person name="Durand P.M."/>
        </authorList>
    </citation>
    <scope>NUCLEOTIDE SEQUENCE [LARGE SCALE GENOMIC DNA]</scope>
    <source>
        <strain evidence="12 13">NIES-571</strain>
    </source>
</reference>
<evidence type="ECO:0000256" key="3">
    <source>
        <dbReference type="ARBA" id="ARBA00015303"/>
    </source>
</evidence>
<keyword evidence="9" id="KW-0325">Glycoprotein</keyword>
<dbReference type="InterPro" id="IPR041084">
    <property type="entry name" value="Ncstrn_small"/>
</dbReference>
<dbReference type="InterPro" id="IPR008710">
    <property type="entry name" value="Nicastrin"/>
</dbReference>
<dbReference type="Pfam" id="PF18266">
    <property type="entry name" value="Ncstrn_small"/>
    <property type="match status" value="1"/>
</dbReference>
<evidence type="ECO:0000256" key="2">
    <source>
        <dbReference type="ARBA" id="ARBA00007717"/>
    </source>
</evidence>
<dbReference type="EMBL" id="PGGS01000205">
    <property type="protein sequence ID" value="PNH06968.1"/>
    <property type="molecule type" value="Genomic_DNA"/>
</dbReference>
<evidence type="ECO:0000256" key="7">
    <source>
        <dbReference type="ARBA" id="ARBA00022989"/>
    </source>
</evidence>
<comment type="caution">
    <text evidence="12">The sequence shown here is derived from an EMBL/GenBank/DDBJ whole genome shotgun (WGS) entry which is preliminary data.</text>
</comment>
<dbReference type="Gene3D" id="3.40.630.10">
    <property type="entry name" value="Zn peptidases"/>
    <property type="match status" value="1"/>
</dbReference>
<keyword evidence="8 10" id="KW-0472">Membrane</keyword>
<keyword evidence="5" id="KW-0732">Signal</keyword>
<dbReference type="PANTHER" id="PTHR21092:SF0">
    <property type="entry name" value="NICASTRIN"/>
    <property type="match status" value="1"/>
</dbReference>
<keyword evidence="4 10" id="KW-0812">Transmembrane</keyword>
<evidence type="ECO:0000256" key="5">
    <source>
        <dbReference type="ARBA" id="ARBA00022729"/>
    </source>
</evidence>
<proteinExistence type="inferred from homology"/>
<dbReference type="PANTHER" id="PTHR21092">
    <property type="entry name" value="NICASTRIN"/>
    <property type="match status" value="1"/>
</dbReference>
<evidence type="ECO:0000256" key="10">
    <source>
        <dbReference type="SAM" id="Phobius"/>
    </source>
</evidence>
<feature type="transmembrane region" description="Helical" evidence="10">
    <location>
        <begin position="525"/>
        <end position="547"/>
    </location>
</feature>
<evidence type="ECO:0000256" key="1">
    <source>
        <dbReference type="ARBA" id="ARBA00004479"/>
    </source>
</evidence>
<dbReference type="OrthoDB" id="10265862at2759"/>
<evidence type="ECO:0000256" key="4">
    <source>
        <dbReference type="ARBA" id="ARBA00022692"/>
    </source>
</evidence>
<evidence type="ECO:0000256" key="6">
    <source>
        <dbReference type="ARBA" id="ARBA00022976"/>
    </source>
</evidence>
<dbReference type="Proteomes" id="UP000236333">
    <property type="component" value="Unassembled WGS sequence"/>
</dbReference>
<gene>
    <name evidence="12" type="ORF">TSOC_006615</name>
</gene>
<feature type="domain" description="Nicastrin small lobe" evidence="11">
    <location>
        <begin position="18"/>
        <end position="136"/>
    </location>
</feature>
<organism evidence="12 13">
    <name type="scientific">Tetrabaena socialis</name>
    <dbReference type="NCBI Taxonomy" id="47790"/>
    <lineage>
        <taxon>Eukaryota</taxon>
        <taxon>Viridiplantae</taxon>
        <taxon>Chlorophyta</taxon>
        <taxon>core chlorophytes</taxon>
        <taxon>Chlorophyceae</taxon>
        <taxon>CS clade</taxon>
        <taxon>Chlamydomonadales</taxon>
        <taxon>Tetrabaenaceae</taxon>
        <taxon>Tetrabaena</taxon>
    </lineage>
</organism>
<dbReference type="SUPFAM" id="SSF53187">
    <property type="entry name" value="Zn-dependent exopeptidases"/>
    <property type="match status" value="1"/>
</dbReference>
<keyword evidence="13" id="KW-1185">Reference proteome</keyword>
<accession>A0A2J8A395</accession>
<dbReference type="AlphaFoldDB" id="A0A2J8A395"/>
<evidence type="ECO:0000259" key="11">
    <source>
        <dbReference type="Pfam" id="PF18266"/>
    </source>
</evidence>
<dbReference type="Pfam" id="PF05450">
    <property type="entry name" value="Nicastrin"/>
    <property type="match status" value="1"/>
</dbReference>
<sequence length="557" mass="59749">MITAPLVHLDDMPRVPGGPRVVVAPAADADAFLTAFLSSAQLRQDVVGVLVDPTTGQPTHQSAAAPFPDAEFAPYSAPSYIWNPGGTNFNRQNFGIPIYLLTAALANETSWRAAYNAKHKLKGGRHVARMQLPMQAQGNSSRCITEDACLPVGGYGVWTALPAIPDIYYAANGSARPITLLLAQVDSASLFHDLTRAASTSLSGLISAMVALSLLVRANATATYERQLAFAALPGEAFGYMGSKRLLYEMALNSTFVRGLSLDLIDQVLEVGQVGGAWNTAVNQSNFYLHTQPPGGRFGDAAKLLSAAQSAATTESATVNAEPASPTNPGIPPSSLMNFLRVKPSVAGMVLTDFDTAFKTPYFQSEYDEGFNVTVLALADAALLLARTLHSLAAGPATPALELNRTAARFLVADLVVCLILDEPGMRCPTAAALMSPDIEIFYDGTSSAAVQGYPGIIRWVDYDPRASRMSYGVRNNVWRWRTDDTAAGWERAYSWPTDPMWTESNWPSLTPTLVVFQQESDATALATLLVGVLFTAFTGFISWVGVKAFEKHLKSQ</sequence>
<evidence type="ECO:0000256" key="9">
    <source>
        <dbReference type="ARBA" id="ARBA00023180"/>
    </source>
</evidence>
<keyword evidence="6" id="KW-0914">Notch signaling pathway</keyword>
<name>A0A2J8A395_9CHLO</name>
<evidence type="ECO:0000256" key="8">
    <source>
        <dbReference type="ARBA" id="ARBA00023136"/>
    </source>
</evidence>
<comment type="subcellular location">
    <subcellularLocation>
        <location evidence="1">Membrane</location>
        <topology evidence="1">Single-pass type I membrane protein</topology>
    </subcellularLocation>
</comment>
<keyword evidence="7 10" id="KW-1133">Transmembrane helix</keyword>
<dbReference type="GO" id="GO:0016485">
    <property type="term" value="P:protein processing"/>
    <property type="evidence" value="ECO:0007669"/>
    <property type="project" value="InterPro"/>
</dbReference>
<dbReference type="GO" id="GO:0007219">
    <property type="term" value="P:Notch signaling pathway"/>
    <property type="evidence" value="ECO:0007669"/>
    <property type="project" value="UniProtKB-KW"/>
</dbReference>